<evidence type="ECO:0000256" key="1">
    <source>
        <dbReference type="SAM" id="Coils"/>
    </source>
</evidence>
<protein>
    <submittedName>
        <fullName evidence="2">Uncharacterized protein</fullName>
    </submittedName>
</protein>
<feature type="coiled-coil region" evidence="1">
    <location>
        <begin position="51"/>
        <end position="78"/>
    </location>
</feature>
<feature type="non-terminal residue" evidence="2">
    <location>
        <position position="1"/>
    </location>
</feature>
<sequence>NINASSTLNTILNFFNYNSRTLFNIATSRAIIPVINCFSKKDVPSCVQGVIDSANIAMASEKARIAEIRSEIDRIANDFDSCRSNISQKLTEIADGYVKELSSC</sequence>
<organism evidence="2">
    <name type="scientific">Clastoptera arizonana</name>
    <name type="common">Arizona spittle bug</name>
    <dbReference type="NCBI Taxonomy" id="38151"/>
    <lineage>
        <taxon>Eukaryota</taxon>
        <taxon>Metazoa</taxon>
        <taxon>Ecdysozoa</taxon>
        <taxon>Arthropoda</taxon>
        <taxon>Hexapoda</taxon>
        <taxon>Insecta</taxon>
        <taxon>Pterygota</taxon>
        <taxon>Neoptera</taxon>
        <taxon>Paraneoptera</taxon>
        <taxon>Hemiptera</taxon>
        <taxon>Auchenorrhyncha</taxon>
        <taxon>Cercopoidea</taxon>
        <taxon>Clastopteridae</taxon>
        <taxon>Clastoptera</taxon>
    </lineage>
</organism>
<name>A0A1B6C3S8_9HEMI</name>
<reference evidence="2" key="1">
    <citation type="submission" date="2015-12" db="EMBL/GenBank/DDBJ databases">
        <title>De novo transcriptome assembly of four potential Pierce s Disease insect vectors from Arizona vineyards.</title>
        <authorList>
            <person name="Tassone E.E."/>
        </authorList>
    </citation>
    <scope>NUCLEOTIDE SEQUENCE</scope>
</reference>
<evidence type="ECO:0000313" key="2">
    <source>
        <dbReference type="EMBL" id="JAS07895.1"/>
    </source>
</evidence>
<dbReference type="AlphaFoldDB" id="A0A1B6C3S8"/>
<accession>A0A1B6C3S8</accession>
<keyword evidence="1" id="KW-0175">Coiled coil</keyword>
<gene>
    <name evidence="2" type="ORF">g.29480</name>
</gene>
<dbReference type="EMBL" id="GEDC01029403">
    <property type="protein sequence ID" value="JAS07895.1"/>
    <property type="molecule type" value="Transcribed_RNA"/>
</dbReference>
<proteinExistence type="predicted"/>